<dbReference type="Gene3D" id="1.10.10.2840">
    <property type="entry name" value="PucR C-terminal helix-turn-helix domain"/>
    <property type="match status" value="1"/>
</dbReference>
<dbReference type="EMBL" id="FQYT01000013">
    <property type="protein sequence ID" value="SHJ15219.1"/>
    <property type="molecule type" value="Genomic_DNA"/>
</dbReference>
<dbReference type="PANTHER" id="PTHR33744">
    <property type="entry name" value="CARBOHYDRATE DIACID REGULATOR"/>
    <property type="match status" value="1"/>
</dbReference>
<dbReference type="Proteomes" id="UP000184342">
    <property type="component" value="Unassembled WGS sequence"/>
</dbReference>
<dbReference type="OrthoDB" id="1969285at2"/>
<feature type="domain" description="CdaR GGDEF-like" evidence="3">
    <location>
        <begin position="277"/>
        <end position="391"/>
    </location>
</feature>
<gene>
    <name evidence="4" type="ORF">SAMN02745691_01436</name>
</gene>
<dbReference type="Pfam" id="PF17853">
    <property type="entry name" value="GGDEF_2"/>
    <property type="match status" value="1"/>
</dbReference>
<dbReference type="InterPro" id="IPR051448">
    <property type="entry name" value="CdaR-like_regulators"/>
</dbReference>
<dbReference type="AlphaFoldDB" id="A0A1M6GZ27"/>
<evidence type="ECO:0000259" key="3">
    <source>
        <dbReference type="Pfam" id="PF17853"/>
    </source>
</evidence>
<dbReference type="RefSeq" id="WP_073993674.1">
    <property type="nucleotide sequence ID" value="NZ_FQYT01000013.1"/>
</dbReference>
<organism evidence="4 5">
    <name type="scientific">Parasporobacterium paucivorans DSM 15970</name>
    <dbReference type="NCBI Taxonomy" id="1122934"/>
    <lineage>
        <taxon>Bacteria</taxon>
        <taxon>Bacillati</taxon>
        <taxon>Bacillota</taxon>
        <taxon>Clostridia</taxon>
        <taxon>Lachnospirales</taxon>
        <taxon>Lachnospiraceae</taxon>
        <taxon>Parasporobacterium</taxon>
    </lineage>
</organism>
<comment type="similarity">
    <text evidence="1">Belongs to the CdaR family.</text>
</comment>
<sequence>MRLSMNILCERLRAWNPIVKGGYAGTRLDFIGSQLMELSSGPIPQHVLLGEAAYFNESLDISGYGIICIGEPRSRVLNKNACICLPEQTSLHEIYYEVQRIFMKFNLWDEELTKALLSNLSLEEICIISIPVFENPIFIHDTNSEIMASVNEMPGQFSWNSDPGSGKRHLPVEIMNDFKISPEYQKTMNTKGSQMFSEQQFGYRILYINLWFEETYLGRICVNELGREITAGDYALLEHFAKVVLSAMRQGNILLPDVALDLRQSLTEMLETKGTNEMVLRKRLEAFGWKLDDKYFCVCIYLQKRDYSTYAIDYTCHRLENMFPFYCTFLYRDKIIIVVNPEHSQITPDTFFSKLVIFLREGLFKAGVSTTGNDFRQFFYYYIQATEAFRIGSQKNPMFWQYKFNDYLLAYFFEQVSGELLPFMLCDPHLLELKNYDEKHQTEYFRTLCVYLENERNITQTAQDLFVHKSTFLYRLKKIEKMIRTDLDNPRVRLHMMLSFELLNTND</sequence>
<dbReference type="STRING" id="1122934.SAMN02745691_01436"/>
<evidence type="ECO:0000256" key="1">
    <source>
        <dbReference type="ARBA" id="ARBA00006754"/>
    </source>
</evidence>
<keyword evidence="5" id="KW-1185">Reference proteome</keyword>
<evidence type="ECO:0000313" key="4">
    <source>
        <dbReference type="EMBL" id="SHJ15219.1"/>
    </source>
</evidence>
<evidence type="ECO:0000313" key="5">
    <source>
        <dbReference type="Proteomes" id="UP000184342"/>
    </source>
</evidence>
<protein>
    <submittedName>
        <fullName evidence="4">PucR C-terminal helix-turn-helix domain-containing protein</fullName>
    </submittedName>
</protein>
<dbReference type="InterPro" id="IPR042070">
    <property type="entry name" value="PucR_C-HTH_sf"/>
</dbReference>
<feature type="domain" description="PucR C-terminal helix-turn-helix" evidence="2">
    <location>
        <begin position="445"/>
        <end position="500"/>
    </location>
</feature>
<dbReference type="Pfam" id="PF13556">
    <property type="entry name" value="HTH_30"/>
    <property type="match status" value="1"/>
</dbReference>
<dbReference type="InterPro" id="IPR025736">
    <property type="entry name" value="PucR_C-HTH_dom"/>
</dbReference>
<proteinExistence type="inferred from homology"/>
<accession>A0A1M6GZ27</accession>
<dbReference type="InterPro" id="IPR041522">
    <property type="entry name" value="CdaR_GGDEF"/>
</dbReference>
<name>A0A1M6GZ27_9FIRM</name>
<evidence type="ECO:0000259" key="2">
    <source>
        <dbReference type="Pfam" id="PF13556"/>
    </source>
</evidence>
<dbReference type="PANTHER" id="PTHR33744:SF1">
    <property type="entry name" value="DNA-BINDING TRANSCRIPTIONAL ACTIVATOR ADER"/>
    <property type="match status" value="1"/>
</dbReference>
<reference evidence="4 5" key="1">
    <citation type="submission" date="2016-11" db="EMBL/GenBank/DDBJ databases">
        <authorList>
            <person name="Jaros S."/>
            <person name="Januszkiewicz K."/>
            <person name="Wedrychowicz H."/>
        </authorList>
    </citation>
    <scope>NUCLEOTIDE SEQUENCE [LARGE SCALE GENOMIC DNA]</scope>
    <source>
        <strain evidence="4 5">DSM 15970</strain>
    </source>
</reference>